<dbReference type="EMBL" id="QMIF01000012">
    <property type="protein sequence ID" value="TVM32078.1"/>
    <property type="molecule type" value="Genomic_DNA"/>
</dbReference>
<dbReference type="AlphaFoldDB" id="A0A6P1ZD13"/>
<name>A0A6P1ZD13_9BACT</name>
<dbReference type="OrthoDB" id="9775084at2"/>
<dbReference type="PIRSF" id="PIRSF036389">
    <property type="entry name" value="IOR_B"/>
    <property type="match status" value="1"/>
</dbReference>
<dbReference type="Gene3D" id="3.30.365.10">
    <property type="entry name" value="Aldehyde oxidase/xanthine dehydrogenase, molybdopterin binding domain"/>
    <property type="match status" value="4"/>
</dbReference>
<dbReference type="Gene3D" id="3.90.1170.50">
    <property type="entry name" value="Aldehyde oxidase/xanthine dehydrogenase, a/b hammerhead"/>
    <property type="match status" value="1"/>
</dbReference>
<feature type="compositionally biased region" description="Basic and acidic residues" evidence="1">
    <location>
        <begin position="1"/>
        <end position="11"/>
    </location>
</feature>
<protein>
    <submittedName>
        <fullName evidence="3">Isoquinoline 1-oxidoreductase</fullName>
    </submittedName>
</protein>
<dbReference type="InterPro" id="IPR037165">
    <property type="entry name" value="AldOxase/xan_DH_Mopterin-bd_sf"/>
</dbReference>
<sequence>MRLLHAGHDPPGRGVAARQPRAYQGRDHRRHGRQPLPLRRACKDRGRDPRCLENGRRRRHMRTQHRNQANEGRFRLNRREFIKLTGAGLFVFFTVGKLPSAPDEAMAQELPTDFNAFLHIGEDGRVACYSGKIEMGQGIVTSLAMMLADELNVPLDNVDMVLGDTDVCPWDRGTFGSLTTRVFGPALLQAAAEARAALLTLASEELGVPEDRLEARDGAVFVQGDPSKSVTYAALTKGKRIERTASGPARLEDPSEYTIMNRPQLRMDAHAKVTGAAQYAGDMRLPGMLYACILREPAHGARLVSVDVSKAEAVEGVRVIRDGDMVAVLHPQWDVAAAALDLVQAEYERQDNVRLDDTSIFDHLVQAAPDGQTLASGGDLKAGKDAAQLHTETTFLDGYVAHAPIEPHTATVHVEGDRVTVWPSSQTPFPAQEQVAQVLGIPKENVRVISPFLGGGFGGKTRNLQVVEAARLSKLAGAPVQVAWSRSDEFFHDSFRPAAVVTINSGASKDGDITYWDFGVYFAGNRGAEHFYAIPHHKTTSYGSWRAASKAHPFAVGAWRAPANNTNTFARESQIEIMAAKAGVDPLEFRLRNLSDDRMRAVLKAAAEKFGWQEVPSPSGKGRGIACGIDADTFVATIAEVDVDQSTGRVTVKRVVCAQDMGLCVNPAGAVIQMEGCITMGLGYTLSEEVHFTGGAVEDRNFDTYELPRFSWLPKIETIILDKPDEPPHGGGEPAIITVGGAVANAIFDACGARVLQLPMTPARVKEALDRKA</sequence>
<dbReference type="GO" id="GO:0016491">
    <property type="term" value="F:oxidoreductase activity"/>
    <property type="evidence" value="ECO:0007669"/>
    <property type="project" value="InterPro"/>
</dbReference>
<dbReference type="SUPFAM" id="SSF56003">
    <property type="entry name" value="Molybdenum cofactor-binding domain"/>
    <property type="match status" value="2"/>
</dbReference>
<dbReference type="InterPro" id="IPR008274">
    <property type="entry name" value="AldOxase/xan_DH_MoCoBD1"/>
</dbReference>
<accession>A0A6P1ZD13</accession>
<dbReference type="PANTHER" id="PTHR47495">
    <property type="entry name" value="ALDEHYDE DEHYDROGENASE"/>
    <property type="match status" value="1"/>
</dbReference>
<proteinExistence type="predicted"/>
<evidence type="ECO:0000313" key="4">
    <source>
        <dbReference type="Proteomes" id="UP000434052"/>
    </source>
</evidence>
<dbReference type="SMART" id="SM01008">
    <property type="entry name" value="Ald_Xan_dh_C"/>
    <property type="match status" value="1"/>
</dbReference>
<dbReference type="InterPro" id="IPR046867">
    <property type="entry name" value="AldOxase/xan_DH_MoCoBD2"/>
</dbReference>
<dbReference type="InterPro" id="IPR012368">
    <property type="entry name" value="OxRdtase_Mopterin-bd_su_IorB"/>
</dbReference>
<feature type="compositionally biased region" description="Basic and acidic residues" evidence="1">
    <location>
        <begin position="41"/>
        <end position="55"/>
    </location>
</feature>
<dbReference type="Proteomes" id="UP000434052">
    <property type="component" value="Unassembled WGS sequence"/>
</dbReference>
<dbReference type="PANTHER" id="PTHR47495:SF1">
    <property type="entry name" value="BLL3820 PROTEIN"/>
    <property type="match status" value="1"/>
</dbReference>
<dbReference type="InterPro" id="IPR052516">
    <property type="entry name" value="N-heterocyclic_Hydroxylase"/>
</dbReference>
<gene>
    <name evidence="3" type="ORF">DQK91_16225</name>
</gene>
<feature type="domain" description="Aldehyde oxidase/xanthine dehydrogenase a/b hammerhead" evidence="2">
    <location>
        <begin position="274"/>
        <end position="351"/>
    </location>
</feature>
<comment type="caution">
    <text evidence="3">The sequence shown here is derived from an EMBL/GenBank/DDBJ whole genome shotgun (WGS) entry which is preliminary data.</text>
</comment>
<dbReference type="InterPro" id="IPR000674">
    <property type="entry name" value="Ald_Oxase/Xan_DH_a/b"/>
</dbReference>
<evidence type="ECO:0000259" key="2">
    <source>
        <dbReference type="SMART" id="SM01008"/>
    </source>
</evidence>
<feature type="region of interest" description="Disordered" evidence="1">
    <location>
        <begin position="1"/>
        <end position="67"/>
    </location>
</feature>
<dbReference type="Pfam" id="PF02738">
    <property type="entry name" value="MoCoBD_1"/>
    <property type="match status" value="1"/>
</dbReference>
<evidence type="ECO:0000313" key="3">
    <source>
        <dbReference type="EMBL" id="TVM32078.1"/>
    </source>
</evidence>
<organism evidence="3 4">
    <name type="scientific">Oceanidesulfovibrio marinus</name>
    <dbReference type="NCBI Taxonomy" id="370038"/>
    <lineage>
        <taxon>Bacteria</taxon>
        <taxon>Pseudomonadati</taxon>
        <taxon>Thermodesulfobacteriota</taxon>
        <taxon>Desulfovibrionia</taxon>
        <taxon>Desulfovibrionales</taxon>
        <taxon>Desulfovibrionaceae</taxon>
        <taxon>Oceanidesulfovibrio</taxon>
    </lineage>
</organism>
<evidence type="ECO:0000256" key="1">
    <source>
        <dbReference type="SAM" id="MobiDB-lite"/>
    </source>
</evidence>
<dbReference type="Pfam" id="PF20256">
    <property type="entry name" value="MoCoBD_2"/>
    <property type="match status" value="2"/>
</dbReference>
<feature type="compositionally biased region" description="Basic residues" evidence="1">
    <location>
        <begin position="56"/>
        <end position="65"/>
    </location>
</feature>
<reference evidence="3 4" key="1">
    <citation type="submission" date="2018-06" db="EMBL/GenBank/DDBJ databases">
        <title>Complete genome of Desulfovibrio marinus P48SEP.</title>
        <authorList>
            <person name="Crispim J.S."/>
            <person name="Vidigal P.M.P."/>
            <person name="Silva L.C.F."/>
            <person name="Araujo L.C."/>
            <person name="Laguardia C.N."/>
            <person name="Dias R.S."/>
            <person name="Sousa M.P."/>
            <person name="Paula S.O."/>
            <person name="Silva C."/>
        </authorList>
    </citation>
    <scope>NUCLEOTIDE SEQUENCE [LARGE SCALE GENOMIC DNA]</scope>
    <source>
        <strain evidence="3 4">P48SEP</strain>
    </source>
</reference>